<dbReference type="InterPro" id="IPR040457">
    <property type="entry name" value="GCP_C"/>
</dbReference>
<organism evidence="11 12">
    <name type="scientific">Sinanodonta woodiana</name>
    <name type="common">Chinese pond mussel</name>
    <name type="synonym">Anodonta woodiana</name>
    <dbReference type="NCBI Taxonomy" id="1069815"/>
    <lineage>
        <taxon>Eukaryota</taxon>
        <taxon>Metazoa</taxon>
        <taxon>Spiralia</taxon>
        <taxon>Lophotrochozoa</taxon>
        <taxon>Mollusca</taxon>
        <taxon>Bivalvia</taxon>
        <taxon>Autobranchia</taxon>
        <taxon>Heteroconchia</taxon>
        <taxon>Palaeoheterodonta</taxon>
        <taxon>Unionida</taxon>
        <taxon>Unionoidea</taxon>
        <taxon>Unionidae</taxon>
        <taxon>Unioninae</taxon>
        <taxon>Sinanodonta</taxon>
    </lineage>
</organism>
<sequence length="1005" mass="116532">MYAITSKMYLDHDENFQLCVNFSTSNIKHHKFLDVDSHKVMRSVTGICEKLKIHNEIKNAEKLEKYVDLFLQIPAFEGKDIGKTDTHYALLALLLNLAESPVFADYKEIVKEVEETKEEFDWRAYLLEGEEIYVPSDGDTTDEEWMDEYKDTDEPSGEKTVVLKFEDDRIKEEASATELFESNLLSRDLSTPAESGDGWLINNVVIQYWQGMIDDSRDIGDYPSSNLSIDWERHQERTNPLYSVGNRPLLTEIQFMREIIWMFSGVSSLFVFQFDGMQFKPRNDIMLSHLTTNSLQSLLDDFAKYGTYVQVLYKCVQKVISLSFGDNSQSAETVGQTYQAFANAVTQFLTKMKVDMGKIEKRLIAEEETITMSLLYGELKPWLRKVIALHEVYVKGIKRGYGFPSNSQRASKLLSAIYEIVMEYDTMGQYAGELLGLLLPIWLQTSRPYIDIIDNWITYGTLVDPKEEFVITRNREVKSLDETFWERAFTLHASASNSNANEDSNSTQRTKNKSCVQKSRHGTAVWAPLFLQPILLQVILTGKSMEMLESLGKLADVVDRKDGLSSEQESLYEKFVNSLQVLLCTKRVEETVDSAQAEATPSKFAMFSVQVEQQMKLKGVYDPLLKINFETIFLAWIKKSESKHSEEDDISRILHPLDTENVQPVELILQQCLYPLIIERYHKVCNHLVRILKEDYNLMEYLAAMRNFFLMEAGDTMFSFYTQLFDKIRRHEPWRDVSTVNLLLQESLSAHFPEEVNRLTIDVVIQDGMKDGQPTNITDCLKLHYKVPWPVDVVINSHCLELYNQIFSFLLQVKRVKYCLEELRFKDLDKENILRSLSQQELKTTSEPGEIPRASRVHRMQILRMRLIYFVNSLHNYIMTRILHSTGLEFVCDLEKAVDLDQLIMVHNNYVRKIHERCLLHKKVGFLKEAVMKVLNLSLHFQRKWDQGIDEVMLKTIQDMESEFTRCIQFLASFLSNIIKRGSFPHLESLAFSLVTSTEYLTAFN</sequence>
<evidence type="ECO:0000256" key="8">
    <source>
        <dbReference type="RuleBase" id="RU363050"/>
    </source>
</evidence>
<keyword evidence="4 8" id="KW-0493">Microtubule</keyword>
<reference evidence="11 12" key="1">
    <citation type="submission" date="2024-11" db="EMBL/GenBank/DDBJ databases">
        <title>Chromosome-level genome assembly of the freshwater bivalve Anodonta woodiana.</title>
        <authorList>
            <person name="Chen X."/>
        </authorList>
    </citation>
    <scope>NUCLEOTIDE SEQUENCE [LARGE SCALE GENOMIC DNA]</scope>
    <source>
        <strain evidence="11">MN2024</strain>
        <tissue evidence="11">Gills</tissue>
    </source>
</reference>
<dbReference type="GO" id="GO:0005874">
    <property type="term" value="C:microtubule"/>
    <property type="evidence" value="ECO:0007669"/>
    <property type="project" value="UniProtKB-KW"/>
</dbReference>
<dbReference type="GO" id="GO:0005813">
    <property type="term" value="C:centrosome"/>
    <property type="evidence" value="ECO:0007669"/>
    <property type="project" value="UniProtKB-SubCell"/>
</dbReference>
<evidence type="ECO:0000313" key="12">
    <source>
        <dbReference type="Proteomes" id="UP001634394"/>
    </source>
</evidence>
<evidence type="ECO:0000256" key="3">
    <source>
        <dbReference type="ARBA" id="ARBA00022490"/>
    </source>
</evidence>
<evidence type="ECO:0000313" key="11">
    <source>
        <dbReference type="EMBL" id="KAL3889915.1"/>
    </source>
</evidence>
<evidence type="ECO:0000259" key="10">
    <source>
        <dbReference type="Pfam" id="PF17681"/>
    </source>
</evidence>
<dbReference type="InterPro" id="IPR059169">
    <property type="entry name" value="GCP5_N_ext"/>
</dbReference>
<keyword evidence="3 8" id="KW-0963">Cytoplasm</keyword>
<dbReference type="InterPro" id="IPR041470">
    <property type="entry name" value="GCP_N"/>
</dbReference>
<comment type="subcellular location">
    <subcellularLocation>
        <location evidence="1">Cytoplasm</location>
        <location evidence="1">Cytoskeleton</location>
        <location evidence="1">Microtubule organizing center</location>
        <location evidence="1">Centrosome</location>
    </subcellularLocation>
</comment>
<dbReference type="EMBL" id="JBJQND010000001">
    <property type="protein sequence ID" value="KAL3889915.1"/>
    <property type="molecule type" value="Genomic_DNA"/>
</dbReference>
<evidence type="ECO:0000259" key="9">
    <source>
        <dbReference type="Pfam" id="PF04130"/>
    </source>
</evidence>
<accession>A0ABD3XXW9</accession>
<evidence type="ECO:0000256" key="2">
    <source>
        <dbReference type="ARBA" id="ARBA00010337"/>
    </source>
</evidence>
<dbReference type="AlphaFoldDB" id="A0ABD3XXW9"/>
<feature type="domain" description="Gamma tubulin complex component C-terminal" evidence="9">
    <location>
        <begin position="698"/>
        <end position="994"/>
    </location>
</feature>
<evidence type="ECO:0000256" key="1">
    <source>
        <dbReference type="ARBA" id="ARBA00004300"/>
    </source>
</evidence>
<evidence type="ECO:0000256" key="7">
    <source>
        <dbReference type="ARBA" id="ARBA00093551"/>
    </source>
</evidence>
<feature type="domain" description="Gamma tubulin complex component protein N-terminal" evidence="10">
    <location>
        <begin position="256"/>
        <end position="599"/>
    </location>
</feature>
<evidence type="ECO:0000256" key="4">
    <source>
        <dbReference type="ARBA" id="ARBA00022701"/>
    </source>
</evidence>
<dbReference type="Pfam" id="PF04130">
    <property type="entry name" value="GCP_C_terminal"/>
    <property type="match status" value="1"/>
</dbReference>
<dbReference type="Proteomes" id="UP001634394">
    <property type="component" value="Unassembled WGS sequence"/>
</dbReference>
<dbReference type="PANTHER" id="PTHR19302:SF33">
    <property type="entry name" value="GAMMA-TUBULIN COMPLEX COMPONENT 5"/>
    <property type="match status" value="1"/>
</dbReference>
<dbReference type="Gene3D" id="1.20.120.1900">
    <property type="entry name" value="Gamma-tubulin complex, C-terminal domain"/>
    <property type="match status" value="1"/>
</dbReference>
<evidence type="ECO:0000256" key="5">
    <source>
        <dbReference type="ARBA" id="ARBA00023212"/>
    </source>
</evidence>
<dbReference type="Pfam" id="PF17681">
    <property type="entry name" value="GCP_N_terminal"/>
    <property type="match status" value="1"/>
</dbReference>
<comment type="subunit">
    <text evidence="7">Component of the gamma-tubulin ring complex (gTuRC) consisting of TUBGCP2, TUBGCP3, TUBGCP4, TUBGCP5 and TUBGCP6 and gamma-tubulin TUBG1 or TUBG2. TUBGCP2, TUBGCP3, TUBGCP4, TUBGCP5 and TUBGCP6 assemble in a 5:5:2:1:1 stoichiometry; each is associated with a gamma-tubulin, thereby arranging 14 gamma-tubulins in a helical manner. Gamma-tubulin at the first position is blocked by TUBGCP3 at the last position, allowing 13 protafilaments to grow into a microtubule. The gTuRC (via TUBGCP3 and TUBGCP6) interacts with ACTB and MZT1; the interactions form a luminal bridge that stabilizes the initial structure during complex assembly. The gTuRC (via TUBGCP2) interacts with MZT2A/MZT2B and CDK5RAP2 (via CM1 motif); the interactions play a role in gTuRC activation.</text>
</comment>
<dbReference type="CDD" id="cd22572">
    <property type="entry name" value="GCP5_NTD"/>
    <property type="match status" value="1"/>
</dbReference>
<evidence type="ECO:0000256" key="6">
    <source>
        <dbReference type="ARBA" id="ARBA00093416"/>
    </source>
</evidence>
<dbReference type="PANTHER" id="PTHR19302">
    <property type="entry name" value="GAMMA TUBULIN COMPLEX PROTEIN"/>
    <property type="match status" value="1"/>
</dbReference>
<keyword evidence="5 8" id="KW-0206">Cytoskeleton</keyword>
<comment type="function">
    <text evidence="6">Component of the gamma-tubulin ring complex (gTuRC) which mediates microtubule nucleation. The gTuRC regulates the minus-end nucleation of alpha-beta tubulin heterodimers that grow into microtubule protafilaments, a critical step in centrosome duplication and spindle formation.</text>
</comment>
<comment type="caution">
    <text evidence="11">The sequence shown here is derived from an EMBL/GenBank/DDBJ whole genome shotgun (WGS) entry which is preliminary data.</text>
</comment>
<proteinExistence type="inferred from homology"/>
<comment type="similarity">
    <text evidence="2 8">Belongs to the TUBGCP family.</text>
</comment>
<dbReference type="FunFam" id="1.20.120.1900:FF:000005">
    <property type="entry name" value="Gamma-tubulin complex component"/>
    <property type="match status" value="1"/>
</dbReference>
<dbReference type="InterPro" id="IPR042241">
    <property type="entry name" value="GCP_C_sf"/>
</dbReference>
<keyword evidence="12" id="KW-1185">Reference proteome</keyword>
<dbReference type="InterPro" id="IPR007259">
    <property type="entry name" value="GCP"/>
</dbReference>
<name>A0ABD3XXW9_SINWO</name>
<gene>
    <name evidence="11" type="ORF">ACJMK2_002233</name>
</gene>
<protein>
    <recommendedName>
        <fullName evidence="8">Gamma-tubulin complex component</fullName>
    </recommendedName>
</protein>